<comment type="similarity">
    <text evidence="3">Belongs to the EFG1 family.</text>
</comment>
<feature type="compositionally biased region" description="Polar residues" evidence="10">
    <location>
        <begin position="242"/>
        <end position="251"/>
    </location>
</feature>
<evidence type="ECO:0000256" key="1">
    <source>
        <dbReference type="ARBA" id="ARBA00002773"/>
    </source>
</evidence>
<evidence type="ECO:0000313" key="12">
    <source>
        <dbReference type="Proteomes" id="UP000326757"/>
    </source>
</evidence>
<dbReference type="EMBL" id="VIGI01000009">
    <property type="protein sequence ID" value="KAB8295788.1"/>
    <property type="molecule type" value="Genomic_DNA"/>
</dbReference>
<comment type="function">
    <text evidence="1">Involved in rRNA processing.</text>
</comment>
<feature type="region of interest" description="Disordered" evidence="10">
    <location>
        <begin position="168"/>
        <end position="281"/>
    </location>
</feature>
<keyword evidence="7 9" id="KW-0175">Coiled coil</keyword>
<dbReference type="GO" id="GO:0000462">
    <property type="term" value="P:maturation of SSU-rRNA from tricistronic rRNA transcript (SSU-rRNA, 5.8S rRNA, LSU-rRNA)"/>
    <property type="evidence" value="ECO:0007669"/>
    <property type="project" value="TreeGrafter"/>
</dbReference>
<reference evidence="11 12" key="1">
    <citation type="submission" date="2019-06" db="EMBL/GenBank/DDBJ databases">
        <title>Genome Sequence of the Brown Rot Fungal Pathogen Monilinia laxa.</title>
        <authorList>
            <person name="De Miccolis Angelini R.M."/>
            <person name="Landi L."/>
            <person name="Abate D."/>
            <person name="Pollastro S."/>
            <person name="Romanazzi G."/>
            <person name="Faretra F."/>
        </authorList>
    </citation>
    <scope>NUCLEOTIDE SEQUENCE [LARGE SCALE GENOMIC DNA]</scope>
    <source>
        <strain evidence="11 12">Mlax316</strain>
    </source>
</reference>
<feature type="region of interest" description="Disordered" evidence="10">
    <location>
        <begin position="1"/>
        <end position="51"/>
    </location>
</feature>
<evidence type="ECO:0000256" key="5">
    <source>
        <dbReference type="ARBA" id="ARBA00019827"/>
    </source>
</evidence>
<dbReference type="PANTHER" id="PTHR33911">
    <property type="entry name" value="RRNA-PROCESSING PROTEIN EFG1"/>
    <property type="match status" value="1"/>
</dbReference>
<dbReference type="PANTHER" id="PTHR33911:SF1">
    <property type="entry name" value="RRNA-PROCESSING PROTEIN EFG1"/>
    <property type="match status" value="1"/>
</dbReference>
<gene>
    <name evidence="11" type="ORF">EYC80_008611</name>
</gene>
<protein>
    <recommendedName>
        <fullName evidence="4">rRNA-processing protein EFG1</fullName>
    </recommendedName>
    <alternativeName>
        <fullName evidence="5">rRNA-processing protein efg1</fullName>
    </alternativeName>
</protein>
<feature type="compositionally biased region" description="Polar residues" evidence="10">
    <location>
        <begin position="272"/>
        <end position="281"/>
    </location>
</feature>
<dbReference type="InterPro" id="IPR019310">
    <property type="entry name" value="Efg1"/>
</dbReference>
<dbReference type="InterPro" id="IPR050786">
    <property type="entry name" value="EFG1_rRNA-proc"/>
</dbReference>
<dbReference type="GO" id="GO:0005730">
    <property type="term" value="C:nucleolus"/>
    <property type="evidence" value="ECO:0007669"/>
    <property type="project" value="UniProtKB-SubCell"/>
</dbReference>
<keyword evidence="6" id="KW-0698">rRNA processing</keyword>
<feature type="compositionally biased region" description="Basic and acidic residues" evidence="10">
    <location>
        <begin position="187"/>
        <end position="209"/>
    </location>
</feature>
<evidence type="ECO:0000256" key="4">
    <source>
        <dbReference type="ARBA" id="ARBA00018689"/>
    </source>
</evidence>
<evidence type="ECO:0000313" key="11">
    <source>
        <dbReference type="EMBL" id="KAB8295788.1"/>
    </source>
</evidence>
<organism evidence="11 12">
    <name type="scientific">Monilinia laxa</name>
    <name type="common">Brown rot fungus</name>
    <name type="synonym">Sclerotinia laxa</name>
    <dbReference type="NCBI Taxonomy" id="61186"/>
    <lineage>
        <taxon>Eukaryota</taxon>
        <taxon>Fungi</taxon>
        <taxon>Dikarya</taxon>
        <taxon>Ascomycota</taxon>
        <taxon>Pezizomycotina</taxon>
        <taxon>Leotiomycetes</taxon>
        <taxon>Helotiales</taxon>
        <taxon>Sclerotiniaceae</taxon>
        <taxon>Monilinia</taxon>
    </lineage>
</organism>
<evidence type="ECO:0000256" key="2">
    <source>
        <dbReference type="ARBA" id="ARBA00004604"/>
    </source>
</evidence>
<dbReference type="OrthoDB" id="47732at2759"/>
<keyword evidence="8" id="KW-0539">Nucleus</keyword>
<evidence type="ECO:0000256" key="7">
    <source>
        <dbReference type="ARBA" id="ARBA00023054"/>
    </source>
</evidence>
<dbReference type="AlphaFoldDB" id="A0A5N6K0U6"/>
<feature type="coiled-coil region" evidence="9">
    <location>
        <begin position="51"/>
        <end position="134"/>
    </location>
</feature>
<evidence type="ECO:0000256" key="9">
    <source>
        <dbReference type="SAM" id="Coils"/>
    </source>
</evidence>
<name>A0A5N6K0U6_MONLA</name>
<dbReference type="Pfam" id="PF10153">
    <property type="entry name" value="Efg1"/>
    <property type="match status" value="1"/>
</dbReference>
<comment type="caution">
    <text evidence="11">The sequence shown here is derived from an EMBL/GenBank/DDBJ whole genome shotgun (WGS) entry which is preliminary data.</text>
</comment>
<sequence>MAPKRKLSDSDAPEVVHPSRQVQVYGDEPKPAKKRKSEPAFNKKQVHTSSVNTIKKKIRDVTRKLERAQDLPANVRVEDERALAAYQQELASAEAEKIRQKMIKKYHMVRFFERQKATRQLKKLRKRLLETQSTEEVGQLKEEMHILEVDLNYTQYHPLSETYISLYPPKGSEEDGEAKTNKTKPPMWKEVEKCMEEGTLDRLRNRKPDTSALTKKPIKLPERKLVKPKPMPKPNPQQQEQAPSIDTTGMNRRQRRAQRGVKDTRAIKLAKNKSTGFSKNQAFGAVEGARADEAQDGNVSDGGFFEE</sequence>
<evidence type="ECO:0000256" key="8">
    <source>
        <dbReference type="ARBA" id="ARBA00023242"/>
    </source>
</evidence>
<accession>A0A5N6K0U6</accession>
<feature type="compositionally biased region" description="Basic and acidic residues" evidence="10">
    <location>
        <begin position="171"/>
        <end position="180"/>
    </location>
</feature>
<evidence type="ECO:0000256" key="3">
    <source>
        <dbReference type="ARBA" id="ARBA00006916"/>
    </source>
</evidence>
<keyword evidence="12" id="KW-1185">Reference proteome</keyword>
<dbReference type="GO" id="GO:0030688">
    <property type="term" value="C:preribosome, small subunit precursor"/>
    <property type="evidence" value="ECO:0007669"/>
    <property type="project" value="TreeGrafter"/>
</dbReference>
<feature type="region of interest" description="Disordered" evidence="10">
    <location>
        <begin position="288"/>
        <end position="307"/>
    </location>
</feature>
<comment type="subcellular location">
    <subcellularLocation>
        <location evidence="2">Nucleus</location>
        <location evidence="2">Nucleolus</location>
    </subcellularLocation>
</comment>
<proteinExistence type="inferred from homology"/>
<evidence type="ECO:0000256" key="10">
    <source>
        <dbReference type="SAM" id="MobiDB-lite"/>
    </source>
</evidence>
<dbReference type="Proteomes" id="UP000326757">
    <property type="component" value="Unassembled WGS sequence"/>
</dbReference>
<evidence type="ECO:0000256" key="6">
    <source>
        <dbReference type="ARBA" id="ARBA00022552"/>
    </source>
</evidence>